<protein>
    <submittedName>
        <fullName evidence="2">Uncharacterized protein</fullName>
    </submittedName>
</protein>
<name>A0A842CH52_9LIST</name>
<proteinExistence type="predicted"/>
<reference evidence="2 3" key="1">
    <citation type="submission" date="2020-03" db="EMBL/GenBank/DDBJ databases">
        <title>Soil Listeria distribution.</title>
        <authorList>
            <person name="Liao J."/>
            <person name="Wiedmann M."/>
        </authorList>
    </citation>
    <scope>NUCLEOTIDE SEQUENCE [LARGE SCALE GENOMIC DNA]</scope>
    <source>
        <strain evidence="2 3">FSL L7-0504</strain>
    </source>
</reference>
<gene>
    <name evidence="2" type="ORF">HCJ63_04025</name>
</gene>
<evidence type="ECO:0000313" key="3">
    <source>
        <dbReference type="Proteomes" id="UP000580683"/>
    </source>
</evidence>
<dbReference type="EMBL" id="JAASWI010000001">
    <property type="protein sequence ID" value="MBC1977647.1"/>
    <property type="molecule type" value="Genomic_DNA"/>
</dbReference>
<keyword evidence="1" id="KW-0472">Membrane</keyword>
<feature type="transmembrane region" description="Helical" evidence="1">
    <location>
        <begin position="330"/>
        <end position="351"/>
    </location>
</feature>
<sequence>MDNYTSDKLEWEGTAVVLRQNKQEKDKLIKLLNLSDNDYEYDEFDSKLEIFNNKNLLFLEEQFILSPNAEFETFLVKFAEKDFSKLSFFDWEEVQFVTLLDNLQIEEQIFFDTLDSNNIILDGIVEERLVIPPSLFYKLKQQLDISKDEEIKSLNYLSELFALFMIADKSKVKIENDDTSFEFTIFCKNKENHTLSIRWRDWEYFKGVGFYNCYNWILCKNRENFKISTLLKVVREYFENLSSIKDIEDITTSLDSILNRIILSETKDYFEQQNKLKDEFITYKKMDMDSNRALMRSLLGLISTIGIAYYGKVILIQDFHFTDKNNGLGIIFVLTWFAIVFFSFSYILSFLDRKKYYESLKRIYISKFAFSEKDFEHFLHKPTLIKEHYIYWITLLAFFLLSLYFAGLYFGFVNIK</sequence>
<dbReference type="AlphaFoldDB" id="A0A842CH52"/>
<evidence type="ECO:0000313" key="2">
    <source>
        <dbReference type="EMBL" id="MBC1977647.1"/>
    </source>
</evidence>
<accession>A0A842CH52</accession>
<organism evidence="2 3">
    <name type="scientific">Listeria marthii</name>
    <dbReference type="NCBI Taxonomy" id="529731"/>
    <lineage>
        <taxon>Bacteria</taxon>
        <taxon>Bacillati</taxon>
        <taxon>Bacillota</taxon>
        <taxon>Bacilli</taxon>
        <taxon>Bacillales</taxon>
        <taxon>Listeriaceae</taxon>
        <taxon>Listeria</taxon>
    </lineage>
</organism>
<feature type="transmembrane region" description="Helical" evidence="1">
    <location>
        <begin position="389"/>
        <end position="412"/>
    </location>
</feature>
<feature type="transmembrane region" description="Helical" evidence="1">
    <location>
        <begin position="293"/>
        <end position="310"/>
    </location>
</feature>
<keyword evidence="1" id="KW-1133">Transmembrane helix</keyword>
<evidence type="ECO:0000256" key="1">
    <source>
        <dbReference type="SAM" id="Phobius"/>
    </source>
</evidence>
<comment type="caution">
    <text evidence="2">The sequence shown here is derived from an EMBL/GenBank/DDBJ whole genome shotgun (WGS) entry which is preliminary data.</text>
</comment>
<keyword evidence="1" id="KW-0812">Transmembrane</keyword>
<dbReference type="Proteomes" id="UP000580683">
    <property type="component" value="Unassembled WGS sequence"/>
</dbReference>
<dbReference type="RefSeq" id="WP_185529790.1">
    <property type="nucleotide sequence ID" value="NZ_JAASWI010000001.1"/>
</dbReference>